<evidence type="ECO:0000256" key="1">
    <source>
        <dbReference type="SAM" id="Phobius"/>
    </source>
</evidence>
<comment type="caution">
    <text evidence="2">The sequence shown here is derived from an EMBL/GenBank/DDBJ whole genome shotgun (WGS) entry which is preliminary data.</text>
</comment>
<proteinExistence type="predicted"/>
<accession>A0A9P5PQR5</accession>
<feature type="transmembrane region" description="Helical" evidence="1">
    <location>
        <begin position="39"/>
        <end position="58"/>
    </location>
</feature>
<dbReference type="EMBL" id="JADNRY010000040">
    <property type="protein sequence ID" value="KAF9070446.1"/>
    <property type="molecule type" value="Genomic_DNA"/>
</dbReference>
<protein>
    <submittedName>
        <fullName evidence="2">Uncharacterized protein</fullName>
    </submittedName>
</protein>
<keyword evidence="1" id="KW-0472">Membrane</keyword>
<evidence type="ECO:0000313" key="3">
    <source>
        <dbReference type="Proteomes" id="UP000772434"/>
    </source>
</evidence>
<reference evidence="2" key="1">
    <citation type="submission" date="2020-11" db="EMBL/GenBank/DDBJ databases">
        <authorList>
            <consortium name="DOE Joint Genome Institute"/>
            <person name="Ahrendt S."/>
            <person name="Riley R."/>
            <person name="Andreopoulos W."/>
            <person name="Labutti K."/>
            <person name="Pangilinan J."/>
            <person name="Ruiz-Duenas F.J."/>
            <person name="Barrasa J.M."/>
            <person name="Sanchez-Garcia M."/>
            <person name="Camarero S."/>
            <person name="Miyauchi S."/>
            <person name="Serrano A."/>
            <person name="Linde D."/>
            <person name="Babiker R."/>
            <person name="Drula E."/>
            <person name="Ayuso-Fernandez I."/>
            <person name="Pacheco R."/>
            <person name="Padilla G."/>
            <person name="Ferreira P."/>
            <person name="Barriuso J."/>
            <person name="Kellner H."/>
            <person name="Castanera R."/>
            <person name="Alfaro M."/>
            <person name="Ramirez L."/>
            <person name="Pisabarro A.G."/>
            <person name="Kuo A."/>
            <person name="Tritt A."/>
            <person name="Lipzen A."/>
            <person name="He G."/>
            <person name="Yan M."/>
            <person name="Ng V."/>
            <person name="Cullen D."/>
            <person name="Martin F."/>
            <person name="Rosso M.-N."/>
            <person name="Henrissat B."/>
            <person name="Hibbett D."/>
            <person name="Martinez A.T."/>
            <person name="Grigoriev I.V."/>
        </authorList>
    </citation>
    <scope>NUCLEOTIDE SEQUENCE</scope>
    <source>
        <strain evidence="2">AH 40177</strain>
    </source>
</reference>
<evidence type="ECO:0000313" key="2">
    <source>
        <dbReference type="EMBL" id="KAF9070446.1"/>
    </source>
</evidence>
<sequence length="267" mass="30148">MSTDNSHPPESKASMANTLMSSTLAKCSPVSFLQFKSSSWLGATVFVLSLVFAEHYRLARKAYETTNREIMALLPHLICFLALVYIAYWFRSMEHSLATCLPNGFAKGGAENAALLALVVITHWFCDAKHYVLPPKMGYQEMALYRSWVGLGSFVDASEFYLPAIEAAVDLRDLTAAARDDHDRDVQTLRDKIGEYKTFYRKAVESEAFGEDSDSKLTALQKTITRSVSRLETMNTTYPCPQQSDKDRLDRMFRKIFEVFNPLPGVH</sequence>
<name>A0A9P5PQR5_9AGAR</name>
<organism evidence="2 3">
    <name type="scientific">Rhodocollybia butyracea</name>
    <dbReference type="NCBI Taxonomy" id="206335"/>
    <lineage>
        <taxon>Eukaryota</taxon>
        <taxon>Fungi</taxon>
        <taxon>Dikarya</taxon>
        <taxon>Basidiomycota</taxon>
        <taxon>Agaricomycotina</taxon>
        <taxon>Agaricomycetes</taxon>
        <taxon>Agaricomycetidae</taxon>
        <taxon>Agaricales</taxon>
        <taxon>Marasmiineae</taxon>
        <taxon>Omphalotaceae</taxon>
        <taxon>Rhodocollybia</taxon>
    </lineage>
</organism>
<keyword evidence="3" id="KW-1185">Reference proteome</keyword>
<keyword evidence="1" id="KW-0812">Transmembrane</keyword>
<gene>
    <name evidence="2" type="ORF">BDP27DRAFT_1323690</name>
</gene>
<feature type="transmembrane region" description="Helical" evidence="1">
    <location>
        <begin position="70"/>
        <end position="90"/>
    </location>
</feature>
<dbReference type="AlphaFoldDB" id="A0A9P5PQR5"/>
<dbReference type="Proteomes" id="UP000772434">
    <property type="component" value="Unassembled WGS sequence"/>
</dbReference>
<keyword evidence="1" id="KW-1133">Transmembrane helix</keyword>